<reference evidence="5 7" key="1">
    <citation type="submission" date="2018-09" db="EMBL/GenBank/DDBJ databases">
        <title>Genomic investigation of the strawberry pathogen Phytophthora fragariae indicates pathogenicity is determined by transcriptional variation in three key races.</title>
        <authorList>
            <person name="Adams T.M."/>
            <person name="Armitage A.D."/>
            <person name="Sobczyk M.K."/>
            <person name="Bates H.J."/>
            <person name="Dunwell J.M."/>
            <person name="Nellist C.F."/>
            <person name="Harrison R.J."/>
        </authorList>
    </citation>
    <scope>NUCLEOTIDE SEQUENCE [LARGE SCALE GENOMIC DNA]</scope>
    <source>
        <strain evidence="3 5">SCRP249</strain>
        <strain evidence="2 7">SCRP324</strain>
        <strain evidence="4 6">SCRP333</strain>
    </source>
</reference>
<evidence type="ECO:0000313" key="6">
    <source>
        <dbReference type="Proteomes" id="UP000434957"/>
    </source>
</evidence>
<accession>A0A6A3I824</accession>
<keyword evidence="6" id="KW-1185">Reference proteome</keyword>
<dbReference type="OrthoDB" id="10399251at2759"/>
<evidence type="ECO:0000313" key="7">
    <source>
        <dbReference type="Proteomes" id="UP000435112"/>
    </source>
</evidence>
<dbReference type="EMBL" id="QXFU01003313">
    <property type="protein sequence ID" value="KAE8976428.1"/>
    <property type="molecule type" value="Genomic_DNA"/>
</dbReference>
<feature type="region of interest" description="Disordered" evidence="1">
    <location>
        <begin position="150"/>
        <end position="173"/>
    </location>
</feature>
<proteinExistence type="predicted"/>
<dbReference type="EMBL" id="QXFT01003021">
    <property type="protein sequence ID" value="KAE9290249.1"/>
    <property type="molecule type" value="Genomic_DNA"/>
</dbReference>
<dbReference type="Proteomes" id="UP000435112">
    <property type="component" value="Unassembled WGS sequence"/>
</dbReference>
<evidence type="ECO:0000313" key="3">
    <source>
        <dbReference type="EMBL" id="KAE8976916.1"/>
    </source>
</evidence>
<name>A0A6A3I824_9STRA</name>
<evidence type="ECO:0000313" key="2">
    <source>
        <dbReference type="EMBL" id="KAE8976428.1"/>
    </source>
</evidence>
<evidence type="ECO:0000313" key="4">
    <source>
        <dbReference type="EMBL" id="KAE9290249.1"/>
    </source>
</evidence>
<organism evidence="2 7">
    <name type="scientific">Phytophthora rubi</name>
    <dbReference type="NCBI Taxonomy" id="129364"/>
    <lineage>
        <taxon>Eukaryota</taxon>
        <taxon>Sar</taxon>
        <taxon>Stramenopiles</taxon>
        <taxon>Oomycota</taxon>
        <taxon>Peronosporomycetes</taxon>
        <taxon>Peronosporales</taxon>
        <taxon>Peronosporaceae</taxon>
        <taxon>Phytophthora</taxon>
    </lineage>
</organism>
<evidence type="ECO:0000256" key="1">
    <source>
        <dbReference type="SAM" id="MobiDB-lite"/>
    </source>
</evidence>
<gene>
    <name evidence="3" type="ORF">PR001_g25277</name>
    <name evidence="2" type="ORF">PR002_g25314</name>
    <name evidence="4" type="ORF">PR003_g25344</name>
</gene>
<evidence type="ECO:0000313" key="5">
    <source>
        <dbReference type="Proteomes" id="UP000429607"/>
    </source>
</evidence>
<dbReference type="EMBL" id="QXFV01003421">
    <property type="protein sequence ID" value="KAE8976916.1"/>
    <property type="molecule type" value="Genomic_DNA"/>
</dbReference>
<comment type="caution">
    <text evidence="2">The sequence shown here is derived from an EMBL/GenBank/DDBJ whole genome shotgun (WGS) entry which is preliminary data.</text>
</comment>
<dbReference type="Proteomes" id="UP000434957">
    <property type="component" value="Unassembled WGS sequence"/>
</dbReference>
<protein>
    <submittedName>
        <fullName evidence="2">Uncharacterized protein</fullName>
    </submittedName>
</protein>
<sequence>MRHRWAFDCDLTVKKTLTSADSHVLSSGSDLNVSKRKRNDSYAASRVPKGWLSGDKSTTADLEPSDIPLRLAKERIAEVEGLLSEARALSKEAEVGRATAANAVTSIAEWGLLSIDDDLLDEVLAEHLRLRFLAALADLVREEGYHITAVNDRGDTSPTGFGDEDDATQRRSE</sequence>
<dbReference type="Proteomes" id="UP000429607">
    <property type="component" value="Unassembled WGS sequence"/>
</dbReference>
<dbReference type="AlphaFoldDB" id="A0A6A3I824"/>